<evidence type="ECO:0000313" key="10">
    <source>
        <dbReference type="EMBL" id="MBL1078218.1"/>
    </source>
</evidence>
<dbReference type="EC" id="7.1.1.1" evidence="2"/>
<reference evidence="10 11" key="1">
    <citation type="submission" date="2021-01" db="EMBL/GenBank/DDBJ databases">
        <title>WGS of actinomycetes isolated from Thailand.</title>
        <authorList>
            <person name="Thawai C."/>
        </authorList>
    </citation>
    <scope>NUCLEOTIDE SEQUENCE [LARGE SCALE GENOMIC DNA]</scope>
    <source>
        <strain evidence="10 11">LPG 2</strain>
    </source>
</reference>
<evidence type="ECO:0000256" key="5">
    <source>
        <dbReference type="ARBA" id="ARBA00022967"/>
    </source>
</evidence>
<sequence length="313" mass="31913">MIVGVPRETAAGERRVALTPADAAMLSAHGLRVVVEQTAGHRADFADAAYRRAGARVLPDAAAVFAASAAVVWVKPPVYELDSMPLRDSARLFGFQDPVQRADRIERLRARGVETIAFEQISPGTSDPLSAMSRIAGEVAYAEGRALLAARGRIRSLVLGCGQAGLAAVTAAVAAGDDPPLVVGRRAERERAATGCGAAGYLANPEPRALAEVIAGLRPHLVICAAGRGGRAPVLLDRAGLGALAAGSVVVDLTAKAGGNTVATVANATVVVGDGVIVTHRSNYPSARPHAASRAYGAAAAGVLLRTLSMSVA</sequence>
<keyword evidence="6" id="KW-0520">NAD</keyword>
<keyword evidence="3" id="KW-0547">Nucleotide-binding</keyword>
<dbReference type="Pfam" id="PF05222">
    <property type="entry name" value="AlaDh_PNT_N"/>
    <property type="match status" value="1"/>
</dbReference>
<dbReference type="Gene3D" id="3.40.50.720">
    <property type="entry name" value="NAD(P)-binding Rossmann-like Domain"/>
    <property type="match status" value="2"/>
</dbReference>
<evidence type="ECO:0000256" key="3">
    <source>
        <dbReference type="ARBA" id="ARBA00022741"/>
    </source>
</evidence>
<accession>A0ABS1MG79</accession>
<dbReference type="Proteomes" id="UP000602198">
    <property type="component" value="Unassembled WGS sequence"/>
</dbReference>
<keyword evidence="11" id="KW-1185">Reference proteome</keyword>
<evidence type="ECO:0000259" key="9">
    <source>
        <dbReference type="SMART" id="SM01003"/>
    </source>
</evidence>
<feature type="domain" description="Alanine dehydrogenase/pyridine nucleotide transhydrogenase NAD(H)-binding" evidence="8">
    <location>
        <begin position="140"/>
        <end position="280"/>
    </location>
</feature>
<feature type="domain" description="Alanine dehydrogenase/pyridine nucleotide transhydrogenase N-terminal" evidence="9">
    <location>
        <begin position="4"/>
        <end position="136"/>
    </location>
</feature>
<dbReference type="PANTHER" id="PTHR10160:SF19">
    <property type="entry name" value="PROTON-TRANSLOCATING NAD(P)(+) TRANSHYDROGENASE"/>
    <property type="match status" value="1"/>
</dbReference>
<proteinExistence type="predicted"/>
<organism evidence="10 11">
    <name type="scientific">Nocardia acididurans</name>
    <dbReference type="NCBI Taxonomy" id="2802282"/>
    <lineage>
        <taxon>Bacteria</taxon>
        <taxon>Bacillati</taxon>
        <taxon>Actinomycetota</taxon>
        <taxon>Actinomycetes</taxon>
        <taxon>Mycobacteriales</taxon>
        <taxon>Nocardiaceae</taxon>
        <taxon>Nocardia</taxon>
    </lineage>
</organism>
<comment type="caution">
    <text evidence="10">The sequence shown here is derived from an EMBL/GenBank/DDBJ whole genome shotgun (WGS) entry which is preliminary data.</text>
</comment>
<dbReference type="EMBL" id="JAERRJ010000011">
    <property type="protein sequence ID" value="MBL1078218.1"/>
    <property type="molecule type" value="Genomic_DNA"/>
</dbReference>
<keyword evidence="5" id="KW-1278">Translocase</keyword>
<dbReference type="Pfam" id="PF01262">
    <property type="entry name" value="AlaDh_PNT_C"/>
    <property type="match status" value="1"/>
</dbReference>
<dbReference type="InterPro" id="IPR007698">
    <property type="entry name" value="AlaDH/PNT_NAD(H)-bd"/>
</dbReference>
<evidence type="ECO:0000259" key="8">
    <source>
        <dbReference type="SMART" id="SM01002"/>
    </source>
</evidence>
<dbReference type="PANTHER" id="PTHR10160">
    <property type="entry name" value="NAD(P) TRANSHYDROGENASE"/>
    <property type="match status" value="1"/>
</dbReference>
<gene>
    <name evidence="10" type="ORF">JK358_27800</name>
</gene>
<protein>
    <recommendedName>
        <fullName evidence="2">proton-translocating NAD(P)(+) transhydrogenase</fullName>
        <ecNumber evidence="2">7.1.1.1</ecNumber>
    </recommendedName>
</protein>
<evidence type="ECO:0000256" key="2">
    <source>
        <dbReference type="ARBA" id="ARBA00012943"/>
    </source>
</evidence>
<dbReference type="InterPro" id="IPR007886">
    <property type="entry name" value="AlaDH/PNT_N"/>
</dbReference>
<evidence type="ECO:0000256" key="6">
    <source>
        <dbReference type="ARBA" id="ARBA00023027"/>
    </source>
</evidence>
<dbReference type="SUPFAM" id="SSF51735">
    <property type="entry name" value="NAD(P)-binding Rossmann-fold domains"/>
    <property type="match status" value="1"/>
</dbReference>
<comment type="catalytic activity">
    <reaction evidence="7">
        <text>NAD(+) + NADPH + H(+)(in) = NADH + NADP(+) + H(+)(out)</text>
        <dbReference type="Rhea" id="RHEA:47992"/>
        <dbReference type="ChEBI" id="CHEBI:15378"/>
        <dbReference type="ChEBI" id="CHEBI:57540"/>
        <dbReference type="ChEBI" id="CHEBI:57783"/>
        <dbReference type="ChEBI" id="CHEBI:57945"/>
        <dbReference type="ChEBI" id="CHEBI:58349"/>
        <dbReference type="EC" id="7.1.1.1"/>
    </reaction>
</comment>
<evidence type="ECO:0000256" key="7">
    <source>
        <dbReference type="ARBA" id="ARBA00048202"/>
    </source>
</evidence>
<dbReference type="InterPro" id="IPR036291">
    <property type="entry name" value="NAD(P)-bd_dom_sf"/>
</dbReference>
<comment type="function">
    <text evidence="1">The transhydrogenation between NADH and NADP is coupled to respiration and ATP hydrolysis and functions as a proton pump across the membrane.</text>
</comment>
<dbReference type="SMART" id="SM01003">
    <property type="entry name" value="AlaDh_PNT_N"/>
    <property type="match status" value="1"/>
</dbReference>
<dbReference type="SMART" id="SM01002">
    <property type="entry name" value="AlaDh_PNT_C"/>
    <property type="match status" value="1"/>
</dbReference>
<evidence type="ECO:0000313" key="11">
    <source>
        <dbReference type="Proteomes" id="UP000602198"/>
    </source>
</evidence>
<dbReference type="SUPFAM" id="SSF52283">
    <property type="entry name" value="Formate/glycerate dehydrogenase catalytic domain-like"/>
    <property type="match status" value="1"/>
</dbReference>
<name>A0ABS1MG79_9NOCA</name>
<evidence type="ECO:0000256" key="1">
    <source>
        <dbReference type="ARBA" id="ARBA00003943"/>
    </source>
</evidence>
<evidence type="ECO:0000256" key="4">
    <source>
        <dbReference type="ARBA" id="ARBA00022857"/>
    </source>
</evidence>
<keyword evidence="4" id="KW-0521">NADP</keyword>
<dbReference type="RefSeq" id="WP_201953137.1">
    <property type="nucleotide sequence ID" value="NZ_JAERRJ010000011.1"/>
</dbReference>